<evidence type="ECO:0000313" key="2">
    <source>
        <dbReference type="Proteomes" id="UP000321947"/>
    </source>
</evidence>
<reference evidence="1 2" key="1">
    <citation type="submission" date="2019-08" db="EMBL/GenBank/DDBJ databases">
        <title>Draft genome sequences of two oriental melons (Cucumis melo L. var makuwa).</title>
        <authorList>
            <person name="Kwon S.-Y."/>
        </authorList>
    </citation>
    <scope>NUCLEOTIDE SEQUENCE [LARGE SCALE GENOMIC DNA]</scope>
    <source>
        <strain evidence="2">cv. Chang Bougi</strain>
        <tissue evidence="1">Leaf</tissue>
    </source>
</reference>
<proteinExistence type="predicted"/>
<evidence type="ECO:0000313" key="1">
    <source>
        <dbReference type="EMBL" id="TYK25962.1"/>
    </source>
</evidence>
<dbReference type="AlphaFoldDB" id="A0A5D3DQZ7"/>
<dbReference type="PANTHER" id="PTHR34222">
    <property type="entry name" value="GAG_PRE-INTEGRS DOMAIN-CONTAINING PROTEIN"/>
    <property type="match status" value="1"/>
</dbReference>
<protein>
    <submittedName>
        <fullName evidence="1">UBN2_3 domain-containing protein</fullName>
    </submittedName>
</protein>
<dbReference type="Pfam" id="PF14223">
    <property type="entry name" value="Retrotran_gag_2"/>
    <property type="match status" value="1"/>
</dbReference>
<gene>
    <name evidence="1" type="ORF">E5676_scaffold1441G00230</name>
</gene>
<accession>A0A5D3DQZ7</accession>
<name>A0A5D3DQZ7_CUCMM</name>
<dbReference type="Proteomes" id="UP000321947">
    <property type="component" value="Unassembled WGS sequence"/>
</dbReference>
<comment type="caution">
    <text evidence="1">The sequence shown here is derived from an EMBL/GenBank/DDBJ whole genome shotgun (WGS) entry which is preliminary data.</text>
</comment>
<dbReference type="EMBL" id="SSTD01003632">
    <property type="protein sequence ID" value="TYK25962.1"/>
    <property type="molecule type" value="Genomic_DNA"/>
</dbReference>
<organism evidence="1 2">
    <name type="scientific">Cucumis melo var. makuwa</name>
    <name type="common">Oriental melon</name>
    <dbReference type="NCBI Taxonomy" id="1194695"/>
    <lineage>
        <taxon>Eukaryota</taxon>
        <taxon>Viridiplantae</taxon>
        <taxon>Streptophyta</taxon>
        <taxon>Embryophyta</taxon>
        <taxon>Tracheophyta</taxon>
        <taxon>Spermatophyta</taxon>
        <taxon>Magnoliopsida</taxon>
        <taxon>eudicotyledons</taxon>
        <taxon>Gunneridae</taxon>
        <taxon>Pentapetalae</taxon>
        <taxon>rosids</taxon>
        <taxon>fabids</taxon>
        <taxon>Cucurbitales</taxon>
        <taxon>Cucurbitaceae</taxon>
        <taxon>Benincaseae</taxon>
        <taxon>Cucumis</taxon>
    </lineage>
</organism>
<dbReference type="PANTHER" id="PTHR34222:SF91">
    <property type="match status" value="1"/>
</dbReference>
<sequence length="353" mass="40056">MFLENRHRFGFLTGETVRPPPGDALEQLWKGEDSLIRSMLINSMEPQIGKPLLYTATAKDLWDTTQTLYSKQQNASRLYTLRKQVHNCKQGTLDVTTYFNKLSLLWQEMDLCRETVWDTPNDGTQYAKLEQADCVYDFLAGFNPKFDTVCGRILEQRPLPSLMEVCFEVRLEEDRSNAMGVLTTPTIDSPVSSAWSSNHDSDKNNGKSIPVCEHCKKQLHTKDQCWKLHDCPLRGKKRSSNEKQNSTKTPSLGVIAQSDMPQSLRLISVDGKNPWILDSGATDHLTSSSEHFISKITYELHCKSIFLPESVYLQDMSSGRTIVTAQHSKGLCILDDDTSYSSFSRIEFTIILL</sequence>